<dbReference type="Pfam" id="PF00249">
    <property type="entry name" value="Myb_DNA-binding"/>
    <property type="match status" value="1"/>
</dbReference>
<feature type="domain" description="HTH myb-type" evidence="6">
    <location>
        <begin position="588"/>
        <end position="647"/>
    </location>
</feature>
<evidence type="ECO:0000313" key="8">
    <source>
        <dbReference type="Proteomes" id="UP001237642"/>
    </source>
</evidence>
<dbReference type="EMBL" id="JAUIZM010000011">
    <property type="protein sequence ID" value="KAK1355320.1"/>
    <property type="molecule type" value="Genomic_DNA"/>
</dbReference>
<gene>
    <name evidence="7" type="ORF">POM88_048576</name>
</gene>
<keyword evidence="3" id="KW-0539">Nucleus</keyword>
<dbReference type="Pfam" id="PF23603">
    <property type="entry name" value="Ubiquitin_TPR1"/>
    <property type="match status" value="1"/>
</dbReference>
<evidence type="ECO:0000259" key="5">
    <source>
        <dbReference type="PROSITE" id="PS50090"/>
    </source>
</evidence>
<dbReference type="GO" id="GO:0005634">
    <property type="term" value="C:nucleus"/>
    <property type="evidence" value="ECO:0007669"/>
    <property type="project" value="UniProtKB-SubCell"/>
</dbReference>
<dbReference type="SUPFAM" id="SSF46689">
    <property type="entry name" value="Homeodomain-like"/>
    <property type="match status" value="1"/>
</dbReference>
<evidence type="ECO:0000256" key="3">
    <source>
        <dbReference type="ARBA" id="ARBA00023242"/>
    </source>
</evidence>
<dbReference type="SMART" id="SM00717">
    <property type="entry name" value="SANT"/>
    <property type="match status" value="1"/>
</dbReference>
<dbReference type="PANTHER" id="PTHR21717">
    <property type="entry name" value="TELOMERIC REPEAT BINDING PROTEIN"/>
    <property type="match status" value="1"/>
</dbReference>
<evidence type="ECO:0000256" key="1">
    <source>
        <dbReference type="ARBA" id="ARBA00004123"/>
    </source>
</evidence>
<dbReference type="InterPro" id="IPR031105">
    <property type="entry name" value="TRP_plant"/>
</dbReference>
<keyword evidence="2" id="KW-0238">DNA-binding</keyword>
<dbReference type="InterPro" id="IPR057625">
    <property type="entry name" value="TPR1-6-like_ubiquitin"/>
</dbReference>
<proteinExistence type="predicted"/>
<comment type="caution">
    <text evidence="7">The sequence shown here is derived from an EMBL/GenBank/DDBJ whole genome shotgun (WGS) entry which is preliminary data.</text>
</comment>
<dbReference type="InterPro" id="IPR029071">
    <property type="entry name" value="Ubiquitin-like_domsf"/>
</dbReference>
<protein>
    <submittedName>
        <fullName evidence="7">Telomere repeat-binding protein 5</fullName>
    </submittedName>
</protein>
<dbReference type="Gene3D" id="1.10.246.220">
    <property type="match status" value="1"/>
</dbReference>
<evidence type="ECO:0000259" key="6">
    <source>
        <dbReference type="PROSITE" id="PS51294"/>
    </source>
</evidence>
<evidence type="ECO:0000256" key="2">
    <source>
        <dbReference type="ARBA" id="ARBA00023125"/>
    </source>
</evidence>
<dbReference type="InterPro" id="IPR001005">
    <property type="entry name" value="SANT/Myb"/>
</dbReference>
<dbReference type="Proteomes" id="UP001237642">
    <property type="component" value="Unassembled WGS sequence"/>
</dbReference>
<reference evidence="7" key="1">
    <citation type="submission" date="2023-02" db="EMBL/GenBank/DDBJ databases">
        <title>Genome of toxic invasive species Heracleum sosnowskyi carries increased number of genes despite the absence of recent whole-genome duplications.</title>
        <authorList>
            <person name="Schelkunov M."/>
            <person name="Shtratnikova V."/>
            <person name="Makarenko M."/>
            <person name="Klepikova A."/>
            <person name="Omelchenko D."/>
            <person name="Novikova G."/>
            <person name="Obukhova E."/>
            <person name="Bogdanov V."/>
            <person name="Penin A."/>
            <person name="Logacheva M."/>
        </authorList>
    </citation>
    <scope>NUCLEOTIDE SEQUENCE</scope>
    <source>
        <strain evidence="7">Hsosn_3</strain>
        <tissue evidence="7">Leaf</tissue>
    </source>
</reference>
<feature type="region of interest" description="Disordered" evidence="4">
    <location>
        <begin position="356"/>
        <end position="376"/>
    </location>
</feature>
<dbReference type="PROSITE" id="PS51294">
    <property type="entry name" value="HTH_MYB"/>
    <property type="match status" value="1"/>
</dbReference>
<sequence length="685" mass="77211">MVVKKRQEYGFYGYQIPVIPRAPRSLRRSSLKKKSLDDGQLCAFELLAAVAGKLLQESESSASSNVAEGKVQLGINKDDIKKEQVEERVARPECLDQESCIESVIAPKTAAPEHKPKSTLTELPHFGTNSFYEHISVVTHSDFLNKVSGDVNSDKYTSNNAAGSFPCKSEEIFGGDGKLCTEAQRKSAIVEKQNGHLNMANFSGPKDPRDYHVHSTRKLNNSEGSIRFPLCRDSVPGASFPRHRNNVKIVNRDDDENFFRSNHLNNKIKPSRPQSHTKYRRMKKLMTSRYWRAAPKLRDFEFINTGRGNRPVYHKRKTIYPCEGYQHEMYSKRRRLYERRQLCQYRSAVIFDQQASSESISNSPEKATKGDKSWTPALHKVRAATGASSSDMGHKASFQAKDPRVKFSIKSFKVPELYIEVPETATVGSLKMTVMEAVTAILEGGLHVGVVLQGKRVRDDNRTLQQIGISHNEDLDTLGFTLEPDFVQATSPISCKDPALLLPCDKHQESSRSPVPVLDSGFFDSSFDQVPVTNLEKHVGSNQEIVPYITDVSTEISVPKALVPIPPMNANTLAIVPVNQKAKRPDPSQRRMRRPFSVSEVEALVEAVEKLGTGRWRDVKMRSFDDTNHRTYVDLKDKWKTLVHTASIAPQQRRGEPVPQELLDRVLAAHAYWSQHQSKQHELVI</sequence>
<comment type="subcellular location">
    <subcellularLocation>
        <location evidence="1">Nucleus</location>
    </subcellularLocation>
</comment>
<dbReference type="PROSITE" id="PS50090">
    <property type="entry name" value="MYB_LIKE"/>
    <property type="match status" value="1"/>
</dbReference>
<evidence type="ECO:0000256" key="4">
    <source>
        <dbReference type="SAM" id="MobiDB-lite"/>
    </source>
</evidence>
<organism evidence="7 8">
    <name type="scientific">Heracleum sosnowskyi</name>
    <dbReference type="NCBI Taxonomy" id="360622"/>
    <lineage>
        <taxon>Eukaryota</taxon>
        <taxon>Viridiplantae</taxon>
        <taxon>Streptophyta</taxon>
        <taxon>Embryophyta</taxon>
        <taxon>Tracheophyta</taxon>
        <taxon>Spermatophyta</taxon>
        <taxon>Magnoliopsida</taxon>
        <taxon>eudicotyledons</taxon>
        <taxon>Gunneridae</taxon>
        <taxon>Pentapetalae</taxon>
        <taxon>asterids</taxon>
        <taxon>campanulids</taxon>
        <taxon>Apiales</taxon>
        <taxon>Apiaceae</taxon>
        <taxon>Apioideae</taxon>
        <taxon>apioid superclade</taxon>
        <taxon>Tordylieae</taxon>
        <taxon>Tordyliinae</taxon>
        <taxon>Heracleum</taxon>
    </lineage>
</organism>
<dbReference type="GO" id="GO:0042162">
    <property type="term" value="F:telomeric DNA binding"/>
    <property type="evidence" value="ECO:0007669"/>
    <property type="project" value="UniProtKB-ARBA"/>
</dbReference>
<dbReference type="InterPro" id="IPR017930">
    <property type="entry name" value="Myb_dom"/>
</dbReference>
<keyword evidence="8" id="KW-1185">Reference proteome</keyword>
<dbReference type="SUPFAM" id="SSF54236">
    <property type="entry name" value="Ubiquitin-like"/>
    <property type="match status" value="1"/>
</dbReference>
<name>A0AAD8LYL7_9APIA</name>
<dbReference type="CDD" id="cd11660">
    <property type="entry name" value="SANT_TRF"/>
    <property type="match status" value="1"/>
</dbReference>
<dbReference type="InterPro" id="IPR009057">
    <property type="entry name" value="Homeodomain-like_sf"/>
</dbReference>
<evidence type="ECO:0000313" key="7">
    <source>
        <dbReference type="EMBL" id="KAK1355320.1"/>
    </source>
</evidence>
<feature type="compositionally biased region" description="Polar residues" evidence="4">
    <location>
        <begin position="356"/>
        <end position="365"/>
    </location>
</feature>
<dbReference type="AlphaFoldDB" id="A0AAD8LYL7"/>
<dbReference type="PANTHER" id="PTHR21717:SF78">
    <property type="entry name" value="TELOMERE REPEAT-BINDING PROTEIN 4-LIKE"/>
    <property type="match status" value="1"/>
</dbReference>
<accession>A0AAD8LYL7</accession>
<feature type="domain" description="Myb-like" evidence="5">
    <location>
        <begin position="588"/>
        <end position="643"/>
    </location>
</feature>
<reference evidence="7" key="2">
    <citation type="submission" date="2023-05" db="EMBL/GenBank/DDBJ databases">
        <authorList>
            <person name="Schelkunov M.I."/>
        </authorList>
    </citation>
    <scope>NUCLEOTIDE SEQUENCE</scope>
    <source>
        <strain evidence="7">Hsosn_3</strain>
        <tissue evidence="7">Leaf</tissue>
    </source>
</reference>